<proteinExistence type="predicted"/>
<organism evidence="1 2">
    <name type="scientific">Rhizobium binae</name>
    <dbReference type="NCBI Taxonomy" id="1138190"/>
    <lineage>
        <taxon>Bacteria</taxon>
        <taxon>Pseudomonadati</taxon>
        <taxon>Pseudomonadota</taxon>
        <taxon>Alphaproteobacteria</taxon>
        <taxon>Hyphomicrobiales</taxon>
        <taxon>Rhizobiaceae</taxon>
        <taxon>Rhizobium/Agrobacterium group</taxon>
        <taxon>Rhizobium</taxon>
    </lineage>
</organism>
<keyword evidence="2" id="KW-1185">Reference proteome</keyword>
<dbReference type="Proteomes" id="UP001549077">
    <property type="component" value="Unassembled WGS sequence"/>
</dbReference>
<evidence type="ECO:0000313" key="2">
    <source>
        <dbReference type="Proteomes" id="UP001549077"/>
    </source>
</evidence>
<comment type="caution">
    <text evidence="1">The sequence shown here is derived from an EMBL/GenBank/DDBJ whole genome shotgun (WGS) entry which is preliminary data.</text>
</comment>
<evidence type="ECO:0000313" key="1">
    <source>
        <dbReference type="EMBL" id="MET3754368.1"/>
    </source>
</evidence>
<dbReference type="EMBL" id="JBEPMY010000003">
    <property type="protein sequence ID" value="MET3754368.1"/>
    <property type="molecule type" value="Genomic_DNA"/>
</dbReference>
<gene>
    <name evidence="1" type="ORF">ABID08_001717</name>
</gene>
<reference evidence="1 2" key="1">
    <citation type="submission" date="2024-06" db="EMBL/GenBank/DDBJ databases">
        <title>Genomic Encyclopedia of Type Strains, Phase IV (KMG-IV): sequencing the most valuable type-strain genomes for metagenomic binning, comparative biology and taxonomic classification.</title>
        <authorList>
            <person name="Goeker M."/>
        </authorList>
    </citation>
    <scope>NUCLEOTIDE SEQUENCE [LARGE SCALE GENOMIC DNA]</scope>
    <source>
        <strain evidence="1 2">DSM 29288</strain>
    </source>
</reference>
<name>A0ABV2MD32_9HYPH</name>
<accession>A0ABV2MD32</accession>
<protein>
    <submittedName>
        <fullName evidence="1">Uncharacterized protein</fullName>
    </submittedName>
</protein>
<sequence>MPRGVRNATSPTRPSINALLAAAEQTAIDLALTKLEIDTIERAVQIGHFTFLGGRSAKSASDFPDRIKHFLVSSSVYVFDKQKIGPARVNYHRRNKETAMH</sequence>